<protein>
    <submittedName>
        <fullName evidence="2">Uncharacterized protein</fullName>
    </submittedName>
</protein>
<dbReference type="KEGG" id="dfa:DFA_05545"/>
<gene>
    <name evidence="2" type="ORF">DFA_05545</name>
</gene>
<dbReference type="GeneID" id="14875815"/>
<organism evidence="2 3">
    <name type="scientific">Cavenderia fasciculata</name>
    <name type="common">Slime mold</name>
    <name type="synonym">Dictyostelium fasciculatum</name>
    <dbReference type="NCBI Taxonomy" id="261658"/>
    <lineage>
        <taxon>Eukaryota</taxon>
        <taxon>Amoebozoa</taxon>
        <taxon>Evosea</taxon>
        <taxon>Eumycetozoa</taxon>
        <taxon>Dictyostelia</taxon>
        <taxon>Acytosteliales</taxon>
        <taxon>Cavenderiaceae</taxon>
        <taxon>Cavenderia</taxon>
    </lineage>
</organism>
<name>F4PLJ1_CACFS</name>
<feature type="signal peptide" evidence="1">
    <location>
        <begin position="1"/>
        <end position="21"/>
    </location>
</feature>
<dbReference type="EMBL" id="GL883008">
    <property type="protein sequence ID" value="EGG23413.1"/>
    <property type="molecule type" value="Genomic_DNA"/>
</dbReference>
<keyword evidence="3" id="KW-1185">Reference proteome</keyword>
<keyword evidence="1" id="KW-0732">Signal</keyword>
<reference evidence="3" key="1">
    <citation type="journal article" date="2011" name="Genome Res.">
        <title>Phylogeny-wide analysis of social amoeba genomes highlights ancient origins for complex intercellular communication.</title>
        <authorList>
            <person name="Heidel A.J."/>
            <person name="Lawal H.M."/>
            <person name="Felder M."/>
            <person name="Schilde C."/>
            <person name="Helps N.R."/>
            <person name="Tunggal B."/>
            <person name="Rivero F."/>
            <person name="John U."/>
            <person name="Schleicher M."/>
            <person name="Eichinger L."/>
            <person name="Platzer M."/>
            <person name="Noegel A.A."/>
            <person name="Schaap P."/>
            <person name="Gloeckner G."/>
        </authorList>
    </citation>
    <scope>NUCLEOTIDE SEQUENCE [LARGE SCALE GENOMIC DNA]</scope>
    <source>
        <strain evidence="3">SH3</strain>
    </source>
</reference>
<dbReference type="Proteomes" id="UP000007797">
    <property type="component" value="Unassembled WGS sequence"/>
</dbReference>
<dbReference type="AlphaFoldDB" id="F4PLJ1"/>
<evidence type="ECO:0000256" key="1">
    <source>
        <dbReference type="SAM" id="SignalP"/>
    </source>
</evidence>
<accession>F4PLJ1</accession>
<dbReference type="RefSeq" id="XP_004361264.1">
    <property type="nucleotide sequence ID" value="XM_004361207.1"/>
</dbReference>
<proteinExistence type="predicted"/>
<feature type="chain" id="PRO_5003315420" evidence="1">
    <location>
        <begin position="22"/>
        <end position="128"/>
    </location>
</feature>
<evidence type="ECO:0000313" key="2">
    <source>
        <dbReference type="EMBL" id="EGG23413.1"/>
    </source>
</evidence>
<sequence>MNKLVVLVLCLSTFIIGSVVANEQEDVIPKMIVISSSRMPNKRTANGILVLESLYFRILMALFEEFRDIPDGADYRSKEPIFGGEYHAITRSPNKRFSWNHAASTKPKLCILLEELVERLILSVESPK</sequence>
<evidence type="ECO:0000313" key="3">
    <source>
        <dbReference type="Proteomes" id="UP000007797"/>
    </source>
</evidence>